<comment type="caution">
    <text evidence="6">The sequence shown here is derived from an EMBL/GenBank/DDBJ whole genome shotgun (WGS) entry which is preliminary data.</text>
</comment>
<evidence type="ECO:0000259" key="5">
    <source>
        <dbReference type="PROSITE" id="PS50835"/>
    </source>
</evidence>
<evidence type="ECO:0000256" key="2">
    <source>
        <dbReference type="ARBA" id="ARBA00023157"/>
    </source>
</evidence>
<evidence type="ECO:0000256" key="4">
    <source>
        <dbReference type="SAM" id="MobiDB-lite"/>
    </source>
</evidence>
<dbReference type="AlphaFoldDB" id="A0AAE0Z8J1"/>
<dbReference type="EMBL" id="JAWDGP010004422">
    <property type="protein sequence ID" value="KAK3764605.1"/>
    <property type="molecule type" value="Genomic_DNA"/>
</dbReference>
<dbReference type="InterPro" id="IPR013783">
    <property type="entry name" value="Ig-like_fold"/>
</dbReference>
<evidence type="ECO:0000256" key="3">
    <source>
        <dbReference type="ARBA" id="ARBA00023319"/>
    </source>
</evidence>
<dbReference type="SMART" id="SM00409">
    <property type="entry name" value="IG"/>
    <property type="match status" value="1"/>
</dbReference>
<keyword evidence="2" id="KW-1015">Disulfide bond</keyword>
<dbReference type="InterPro" id="IPR050958">
    <property type="entry name" value="Cell_Adh-Cytoskel_Orgn"/>
</dbReference>
<evidence type="ECO:0000256" key="1">
    <source>
        <dbReference type="ARBA" id="ARBA00022729"/>
    </source>
</evidence>
<gene>
    <name evidence="6" type="ORF">RRG08_008485</name>
</gene>
<dbReference type="InterPro" id="IPR007110">
    <property type="entry name" value="Ig-like_dom"/>
</dbReference>
<keyword evidence="7" id="KW-1185">Reference proteome</keyword>
<dbReference type="PANTHER" id="PTHR45080:SF8">
    <property type="entry name" value="IG-LIKE DOMAIN-CONTAINING PROTEIN"/>
    <property type="match status" value="1"/>
</dbReference>
<dbReference type="PANTHER" id="PTHR45080">
    <property type="entry name" value="CONTACTIN 5"/>
    <property type="match status" value="1"/>
</dbReference>
<organism evidence="6 7">
    <name type="scientific">Elysia crispata</name>
    <name type="common">lettuce slug</name>
    <dbReference type="NCBI Taxonomy" id="231223"/>
    <lineage>
        <taxon>Eukaryota</taxon>
        <taxon>Metazoa</taxon>
        <taxon>Spiralia</taxon>
        <taxon>Lophotrochozoa</taxon>
        <taxon>Mollusca</taxon>
        <taxon>Gastropoda</taxon>
        <taxon>Heterobranchia</taxon>
        <taxon>Euthyneura</taxon>
        <taxon>Panpulmonata</taxon>
        <taxon>Sacoglossa</taxon>
        <taxon>Placobranchoidea</taxon>
        <taxon>Plakobranchidae</taxon>
        <taxon>Elysia</taxon>
    </lineage>
</organism>
<evidence type="ECO:0000313" key="7">
    <source>
        <dbReference type="Proteomes" id="UP001283361"/>
    </source>
</evidence>
<dbReference type="SUPFAM" id="SSF48726">
    <property type="entry name" value="Immunoglobulin"/>
    <property type="match status" value="1"/>
</dbReference>
<feature type="domain" description="Ig-like" evidence="5">
    <location>
        <begin position="251"/>
        <end position="349"/>
    </location>
</feature>
<dbReference type="GO" id="GO:0005886">
    <property type="term" value="C:plasma membrane"/>
    <property type="evidence" value="ECO:0007669"/>
    <property type="project" value="TreeGrafter"/>
</dbReference>
<dbReference type="InterPro" id="IPR013098">
    <property type="entry name" value="Ig_I-set"/>
</dbReference>
<dbReference type="PROSITE" id="PS50835">
    <property type="entry name" value="IG_LIKE"/>
    <property type="match status" value="1"/>
</dbReference>
<sequence length="672" mass="75273">MLSKYCRTEMSCARCSSLQRFRAVLDALLFNGLELCSMLEIAVADNWPQSKGARRLSYLTPVRGYIVPSSIYRYLQPPQKTQLQNVRAVTSRTHDSQLSPECFPISSHSRLSVLTRMFPHLLALTTLSSHQNVSPSPRTHDSQFSPECFPISSHSRLSVLTRMFPHLLALTTLSSHQNVSPSSSTHDSQFSPECFPILSHSRLSVLTRMFPHPLALTTLSYHQNVSPSSCTHDSQFSPECFPIFPLPPDNPRITEHPTDHYVSEGNPTKLTCSAEGDPEPVVAWYRNGQKVDTGQGIMKHRLAIKSNDRYELFFLRIIHEKNNTPDVGNYYCNATNIHGSAISHTASIKLAGLQKPAYLHMSLLVRLLLASSAHAHNETLNFNSSVYSPRSGGQNMNLVTVVNKRRRVRAVISGLVLIFGQEKKTSQLFPPGLDFSKCFLVVCETKGLQVWACAEEVERREVFVLVGLGSKCPNIPKEPVHEMSQCVLRMRDGWPVVWSRVPGESCSLVLLWSLNCVFESGLGEGRMIKTKRNVYRWDNSILTGSRRPPVTGRWIMSCGYSAMFTTRPSNPTPSQWFKPKRSSLEPGLSSGSRPDSLAHLSTSRRPTSNTSDQNSSSQASMDIFGFPQLDPSCWKTRLKRCPLGSQNHLDQAELYRQIVSSEVLRRSAGTRN</sequence>
<dbReference type="InterPro" id="IPR003599">
    <property type="entry name" value="Ig_sub"/>
</dbReference>
<dbReference type="InterPro" id="IPR036179">
    <property type="entry name" value="Ig-like_dom_sf"/>
</dbReference>
<dbReference type="SMART" id="SM00408">
    <property type="entry name" value="IGc2"/>
    <property type="match status" value="1"/>
</dbReference>
<name>A0AAE0Z8J1_9GAST</name>
<feature type="compositionally biased region" description="Low complexity" evidence="4">
    <location>
        <begin position="607"/>
        <end position="620"/>
    </location>
</feature>
<dbReference type="Gene3D" id="2.60.40.10">
    <property type="entry name" value="Immunoglobulins"/>
    <property type="match status" value="1"/>
</dbReference>
<feature type="region of interest" description="Disordered" evidence="4">
    <location>
        <begin position="569"/>
        <end position="620"/>
    </location>
</feature>
<dbReference type="Proteomes" id="UP001283361">
    <property type="component" value="Unassembled WGS sequence"/>
</dbReference>
<reference evidence="6" key="1">
    <citation type="journal article" date="2023" name="G3 (Bethesda)">
        <title>A reference genome for the long-term kleptoplast-retaining sea slug Elysia crispata morphotype clarki.</title>
        <authorList>
            <person name="Eastman K.E."/>
            <person name="Pendleton A.L."/>
            <person name="Shaikh M.A."/>
            <person name="Suttiyut T."/>
            <person name="Ogas R."/>
            <person name="Tomko P."/>
            <person name="Gavelis G."/>
            <person name="Widhalm J.R."/>
            <person name="Wisecaver J.H."/>
        </authorList>
    </citation>
    <scope>NUCLEOTIDE SEQUENCE</scope>
    <source>
        <strain evidence="6">ECLA1</strain>
    </source>
</reference>
<keyword evidence="3" id="KW-0393">Immunoglobulin domain</keyword>
<accession>A0AAE0Z8J1</accession>
<dbReference type="GO" id="GO:0007156">
    <property type="term" value="P:homophilic cell adhesion via plasma membrane adhesion molecules"/>
    <property type="evidence" value="ECO:0007669"/>
    <property type="project" value="TreeGrafter"/>
</dbReference>
<proteinExistence type="predicted"/>
<dbReference type="InterPro" id="IPR003598">
    <property type="entry name" value="Ig_sub2"/>
</dbReference>
<dbReference type="FunFam" id="2.60.40.10:FF:000032">
    <property type="entry name" value="palladin isoform X1"/>
    <property type="match status" value="1"/>
</dbReference>
<keyword evidence="1" id="KW-0732">Signal</keyword>
<evidence type="ECO:0000313" key="6">
    <source>
        <dbReference type="EMBL" id="KAK3764605.1"/>
    </source>
</evidence>
<dbReference type="Pfam" id="PF07679">
    <property type="entry name" value="I-set"/>
    <property type="match status" value="1"/>
</dbReference>
<feature type="compositionally biased region" description="Polar residues" evidence="4">
    <location>
        <begin position="589"/>
        <end position="606"/>
    </location>
</feature>
<protein>
    <recommendedName>
        <fullName evidence="5">Ig-like domain-containing protein</fullName>
    </recommendedName>
</protein>